<dbReference type="InterPro" id="IPR003675">
    <property type="entry name" value="Rce1/LyrA-like_dom"/>
</dbReference>
<evidence type="ECO:0000259" key="2">
    <source>
        <dbReference type="Pfam" id="PF02517"/>
    </source>
</evidence>
<dbReference type="STRING" id="649764.HMPREF0762_01526"/>
<dbReference type="GO" id="GO:0080120">
    <property type="term" value="P:CAAX-box protein maturation"/>
    <property type="evidence" value="ECO:0007669"/>
    <property type="project" value="UniProtKB-ARBA"/>
</dbReference>
<name>D0WI54_SLAES</name>
<proteinExistence type="predicted"/>
<dbReference type="PANTHER" id="PTHR39430">
    <property type="entry name" value="MEMBRANE-ASSOCIATED PROTEASE-RELATED"/>
    <property type="match status" value="1"/>
</dbReference>
<keyword evidence="1" id="KW-0472">Membrane</keyword>
<dbReference type="EMBL" id="ACUX02000016">
    <property type="protein sequence ID" value="EEZ60721.1"/>
    <property type="molecule type" value="Genomic_DNA"/>
</dbReference>
<dbReference type="eggNOG" id="COG1266">
    <property type="taxonomic scope" value="Bacteria"/>
</dbReference>
<sequence>MRDGGSLMKKALKSIADSWFGYLVGSVFLTGIGGLIGGLLTGAFVGIYAGLAYGDEIVGMTDAQEIASTMMGLLPDWLATGQAYLASIGVWLVALLWFLRKANKPIWKAIDRRSAGNNFRNLMIGFALGAALNGFCAFAACMLGSISLDFSSFNIAYALILLVCVFVQSSAEELVCRGYLYQKLLNKYKRPVVAIVGNAAIFAAFHLLNPGVTVLSIVDIMICGILFSLLVYYFDSIWMAMAAHAAWNYLQSIVLGLPNSGNVLPYSIFKLDEASARDGLAYTTGFGLEGSIMAILVQVVAIAALIYLIKKNGTRITDIWETRPIMDETDVESKETT</sequence>
<feature type="transmembrane region" description="Helical" evidence="1">
    <location>
        <begin position="77"/>
        <end position="99"/>
    </location>
</feature>
<feature type="transmembrane region" description="Helical" evidence="1">
    <location>
        <begin position="192"/>
        <end position="208"/>
    </location>
</feature>
<keyword evidence="1" id="KW-1133">Transmembrane helix</keyword>
<dbReference type="HOGENOM" id="CLU_051806_1_1_11"/>
<dbReference type="AlphaFoldDB" id="D0WI54"/>
<dbReference type="Pfam" id="PF02517">
    <property type="entry name" value="Rce1-like"/>
    <property type="match status" value="1"/>
</dbReference>
<feature type="domain" description="CAAX prenyl protease 2/Lysostaphin resistance protein A-like" evidence="2">
    <location>
        <begin position="157"/>
        <end position="250"/>
    </location>
</feature>
<dbReference type="Proteomes" id="UP000006001">
    <property type="component" value="Unassembled WGS sequence"/>
</dbReference>
<evidence type="ECO:0000256" key="1">
    <source>
        <dbReference type="SAM" id="Phobius"/>
    </source>
</evidence>
<feature type="transmembrane region" description="Helical" evidence="1">
    <location>
        <begin position="119"/>
        <end position="146"/>
    </location>
</feature>
<gene>
    <name evidence="3" type="ORF">HMPREF0762_01526</name>
</gene>
<feature type="transmembrane region" description="Helical" evidence="1">
    <location>
        <begin position="246"/>
        <end position="268"/>
    </location>
</feature>
<comment type="caution">
    <text evidence="3">The sequence shown here is derived from an EMBL/GenBank/DDBJ whole genome shotgun (WGS) entry which is preliminary data.</text>
</comment>
<evidence type="ECO:0000313" key="3">
    <source>
        <dbReference type="EMBL" id="EEZ60721.1"/>
    </source>
</evidence>
<feature type="transmembrane region" description="Helical" evidence="1">
    <location>
        <begin position="152"/>
        <end position="171"/>
    </location>
</feature>
<feature type="transmembrane region" description="Helical" evidence="1">
    <location>
        <begin position="214"/>
        <end position="234"/>
    </location>
</feature>
<keyword evidence="3" id="KW-0645">Protease</keyword>
<feature type="transmembrane region" description="Helical" evidence="1">
    <location>
        <begin position="20"/>
        <end position="51"/>
    </location>
</feature>
<keyword evidence="3" id="KW-0378">Hydrolase</keyword>
<dbReference type="GO" id="GO:0004175">
    <property type="term" value="F:endopeptidase activity"/>
    <property type="evidence" value="ECO:0007669"/>
    <property type="project" value="UniProtKB-ARBA"/>
</dbReference>
<keyword evidence="4" id="KW-1185">Reference proteome</keyword>
<evidence type="ECO:0000313" key="4">
    <source>
        <dbReference type="Proteomes" id="UP000006001"/>
    </source>
</evidence>
<organism evidence="3 4">
    <name type="scientific">Slackia exigua (strain ATCC 700122 / DSM 15923 / CIP 105133 / JCM 11022 / KCTC 5966 / S-7)</name>
    <dbReference type="NCBI Taxonomy" id="649764"/>
    <lineage>
        <taxon>Bacteria</taxon>
        <taxon>Bacillati</taxon>
        <taxon>Actinomycetota</taxon>
        <taxon>Coriobacteriia</taxon>
        <taxon>Eggerthellales</taxon>
        <taxon>Eggerthellaceae</taxon>
        <taxon>Slackia</taxon>
    </lineage>
</organism>
<reference evidence="3" key="1">
    <citation type="submission" date="2009-10" db="EMBL/GenBank/DDBJ databases">
        <authorList>
            <person name="Weinstock G."/>
            <person name="Sodergren E."/>
            <person name="Clifton S."/>
            <person name="Fulton L."/>
            <person name="Fulton B."/>
            <person name="Courtney L."/>
            <person name="Fronick C."/>
            <person name="Harrison M."/>
            <person name="Strong C."/>
            <person name="Farmer C."/>
            <person name="Delahaunty K."/>
            <person name="Markovic C."/>
            <person name="Hall O."/>
            <person name="Minx P."/>
            <person name="Tomlinson C."/>
            <person name="Mitreva M."/>
            <person name="Nelson J."/>
            <person name="Hou S."/>
            <person name="Wollam A."/>
            <person name="Pepin K.H."/>
            <person name="Johnson M."/>
            <person name="Bhonagiri V."/>
            <person name="Nash W.E."/>
            <person name="Warren W."/>
            <person name="Chinwalla A."/>
            <person name="Mardis E.R."/>
            <person name="Wilson R.K."/>
        </authorList>
    </citation>
    <scope>NUCLEOTIDE SEQUENCE [LARGE SCALE GENOMIC DNA]</scope>
    <source>
        <strain evidence="3">ATCC 700122</strain>
    </source>
</reference>
<dbReference type="PANTHER" id="PTHR39430:SF1">
    <property type="entry name" value="PROTEASE"/>
    <property type="match status" value="1"/>
</dbReference>
<keyword evidence="1" id="KW-0812">Transmembrane</keyword>
<accession>D0WI54</accession>
<dbReference type="GO" id="GO:0006508">
    <property type="term" value="P:proteolysis"/>
    <property type="evidence" value="ECO:0007669"/>
    <property type="project" value="UniProtKB-KW"/>
</dbReference>
<protein>
    <submittedName>
        <fullName evidence="3">CAAX amino terminal protease family protein</fullName>
    </submittedName>
</protein>
<feature type="transmembrane region" description="Helical" evidence="1">
    <location>
        <begin position="288"/>
        <end position="309"/>
    </location>
</feature>